<dbReference type="Gene3D" id="1.20.1730.10">
    <property type="entry name" value="Sodium/glucose cotransporter"/>
    <property type="match status" value="1"/>
</dbReference>
<feature type="transmembrane region" description="Helical" evidence="2">
    <location>
        <begin position="39"/>
        <end position="60"/>
    </location>
</feature>
<feature type="transmembrane region" description="Helical" evidence="2">
    <location>
        <begin position="81"/>
        <end position="106"/>
    </location>
</feature>
<keyword evidence="1" id="KW-0813">Transport</keyword>
<accession>A0A448XH06</accession>
<proteinExistence type="predicted"/>
<dbReference type="GO" id="GO:0005886">
    <property type="term" value="C:plasma membrane"/>
    <property type="evidence" value="ECO:0007669"/>
    <property type="project" value="TreeGrafter"/>
</dbReference>
<dbReference type="PANTHER" id="PTHR46154">
    <property type="match status" value="1"/>
</dbReference>
<dbReference type="AlphaFoldDB" id="A0A448XH06"/>
<dbReference type="OrthoDB" id="6132759at2759"/>
<evidence type="ECO:0008006" key="5">
    <source>
        <dbReference type="Google" id="ProtNLM"/>
    </source>
</evidence>
<gene>
    <name evidence="3" type="ORF">PXEA_LOCUS30030</name>
</gene>
<evidence type="ECO:0000313" key="3">
    <source>
        <dbReference type="EMBL" id="VEL36590.1"/>
    </source>
</evidence>
<evidence type="ECO:0000256" key="1">
    <source>
        <dbReference type="ARBA" id="ARBA00022448"/>
    </source>
</evidence>
<keyword evidence="2" id="KW-1133">Transmembrane helix</keyword>
<name>A0A448XH06_9PLAT</name>
<feature type="transmembrane region" description="Helical" evidence="2">
    <location>
        <begin position="142"/>
        <end position="166"/>
    </location>
</feature>
<reference evidence="3" key="1">
    <citation type="submission" date="2018-11" db="EMBL/GenBank/DDBJ databases">
        <authorList>
            <consortium name="Pathogen Informatics"/>
        </authorList>
    </citation>
    <scope>NUCLEOTIDE SEQUENCE</scope>
</reference>
<comment type="caution">
    <text evidence="3">The sequence shown here is derived from an EMBL/GenBank/DDBJ whole genome shotgun (WGS) entry which is preliminary data.</text>
</comment>
<dbReference type="PANTHER" id="PTHR46154:SF4">
    <property type="entry name" value="UREA ACTIVE TRANSPORTER"/>
    <property type="match status" value="1"/>
</dbReference>
<dbReference type="GO" id="GO:0015204">
    <property type="term" value="F:urea transmembrane transporter activity"/>
    <property type="evidence" value="ECO:0007669"/>
    <property type="project" value="InterPro"/>
</dbReference>
<dbReference type="InterPro" id="IPR038377">
    <property type="entry name" value="Na/Glc_symporter_sf"/>
</dbReference>
<keyword evidence="2" id="KW-0472">Membrane</keyword>
<dbReference type="EMBL" id="CAAALY010252662">
    <property type="protein sequence ID" value="VEL36590.1"/>
    <property type="molecule type" value="Genomic_DNA"/>
</dbReference>
<keyword evidence="2" id="KW-0812">Transmembrane</keyword>
<feature type="transmembrane region" description="Helical" evidence="2">
    <location>
        <begin position="112"/>
        <end position="130"/>
    </location>
</feature>
<keyword evidence="4" id="KW-1185">Reference proteome</keyword>
<evidence type="ECO:0000313" key="4">
    <source>
        <dbReference type="Proteomes" id="UP000784294"/>
    </source>
</evidence>
<sequence>MQFWPLLYSFSTTLSSQCYWQASASTKADRAIYGFQLGAMIWFGVPFCFGTACGLAYLALGLANGGDLLSQADVSAGLVPVVVAWNLFGRIGVILLVLLCLMAITITGSSQIMAMTSIIILDIYAIYVKVRRHAIIRYIEYMLMFVHIYIYICVCVDEWVGGLGIAEFI</sequence>
<protein>
    <recommendedName>
        <fullName evidence="5">Amino acid permease/ SLC12A domain-containing protein</fullName>
    </recommendedName>
</protein>
<evidence type="ECO:0000256" key="2">
    <source>
        <dbReference type="SAM" id="Phobius"/>
    </source>
</evidence>
<dbReference type="Proteomes" id="UP000784294">
    <property type="component" value="Unassembled WGS sequence"/>
</dbReference>
<organism evidence="3 4">
    <name type="scientific">Protopolystoma xenopodis</name>
    <dbReference type="NCBI Taxonomy" id="117903"/>
    <lineage>
        <taxon>Eukaryota</taxon>
        <taxon>Metazoa</taxon>
        <taxon>Spiralia</taxon>
        <taxon>Lophotrochozoa</taxon>
        <taxon>Platyhelminthes</taxon>
        <taxon>Monogenea</taxon>
        <taxon>Polyopisthocotylea</taxon>
        <taxon>Polystomatidea</taxon>
        <taxon>Polystomatidae</taxon>
        <taxon>Protopolystoma</taxon>
    </lineage>
</organism>
<dbReference type="InterPro" id="IPR031155">
    <property type="entry name" value="DUR"/>
</dbReference>